<dbReference type="SUPFAM" id="SSF140924">
    <property type="entry name" value="Duffy binding domain-like"/>
    <property type="match status" value="2"/>
</dbReference>
<dbReference type="Pfam" id="PF03011">
    <property type="entry name" value="PFEMP"/>
    <property type="match status" value="1"/>
</dbReference>
<dbReference type="FunFam" id="1.20.58.830:FF:000003">
    <property type="entry name" value="Erythrocyte membrane protein 1, PfEMP1"/>
    <property type="match status" value="1"/>
</dbReference>
<dbReference type="FunFam" id="1.20.58.830:FF:000004">
    <property type="entry name" value="Erythrocyte membrane protein 1, PfEMP1"/>
    <property type="match status" value="1"/>
</dbReference>
<dbReference type="FunFam" id="1.20.1310.20:FF:000001">
    <property type="entry name" value="Erythrocyte membrane protein 1, PfEMP1"/>
    <property type="match status" value="1"/>
</dbReference>
<dbReference type="Pfam" id="PF15445">
    <property type="entry name" value="ATS"/>
    <property type="match status" value="2"/>
</dbReference>
<name>A0A0L0CSB2_PLAFA</name>
<feature type="compositionally biased region" description="Basic and acidic residues" evidence="1">
    <location>
        <begin position="1257"/>
        <end position="1273"/>
    </location>
</feature>
<dbReference type="InterPro" id="IPR008602">
    <property type="entry name" value="Duffy-antigen-binding"/>
</dbReference>
<feature type="domain" description="PfEMP1 CIDRalpha1" evidence="6">
    <location>
        <begin position="576"/>
        <end position="623"/>
    </location>
</feature>
<organism evidence="8 9">
    <name type="scientific">Plasmodium falciparum RAJ116</name>
    <dbReference type="NCBI Taxonomy" id="580058"/>
    <lineage>
        <taxon>Eukaryota</taxon>
        <taxon>Sar</taxon>
        <taxon>Alveolata</taxon>
        <taxon>Apicomplexa</taxon>
        <taxon>Aconoidasida</taxon>
        <taxon>Haemosporida</taxon>
        <taxon>Plasmodiidae</taxon>
        <taxon>Plasmodium</taxon>
        <taxon>Plasmodium (Laverania)</taxon>
    </lineage>
</organism>
<feature type="region of interest" description="Disordered" evidence="1">
    <location>
        <begin position="498"/>
        <end position="527"/>
    </location>
</feature>
<feature type="compositionally biased region" description="Polar residues" evidence="1">
    <location>
        <begin position="1246"/>
        <end position="1256"/>
    </location>
</feature>
<dbReference type="EMBL" id="GG663785">
    <property type="protein sequence ID" value="KNC35208.1"/>
    <property type="molecule type" value="Genomic_DNA"/>
</dbReference>
<dbReference type="InterPro" id="IPR029211">
    <property type="entry name" value="PfEMP1_ATS"/>
</dbReference>
<dbReference type="Proteomes" id="UP000054566">
    <property type="component" value="Unassembled WGS sequence"/>
</dbReference>
<dbReference type="InterPro" id="IPR029210">
    <property type="entry name" value="PfEMP1_NTS"/>
</dbReference>
<dbReference type="InterPro" id="IPR049158">
    <property type="entry name" value="PfEMP1_CIDRalpha1_dom"/>
</dbReference>
<dbReference type="Pfam" id="PF22672">
    <property type="entry name" value="DBL_C"/>
    <property type="match status" value="1"/>
</dbReference>
<feature type="domain" description="Plasmodium falciparum erythrocyte membrane protein-1 N-terminal segment" evidence="5">
    <location>
        <begin position="20"/>
        <end position="60"/>
    </location>
</feature>
<evidence type="ECO:0000259" key="6">
    <source>
        <dbReference type="Pfam" id="PF21807"/>
    </source>
</evidence>
<feature type="region of interest" description="Disordered" evidence="1">
    <location>
        <begin position="800"/>
        <end position="819"/>
    </location>
</feature>
<feature type="domain" description="Duffy-antigen binding" evidence="3">
    <location>
        <begin position="132"/>
        <end position="344"/>
    </location>
</feature>
<dbReference type="InterPro" id="IPR054595">
    <property type="entry name" value="DBL_C"/>
</dbReference>
<dbReference type="Gene3D" id="1.20.58.830">
    <property type="match status" value="2"/>
</dbReference>
<dbReference type="Pfam" id="PF21807">
    <property type="entry name" value="PfEMP1_CIDRalpha1_dom"/>
    <property type="match status" value="1"/>
</dbReference>
<dbReference type="Gene3D" id="1.10.1900.40">
    <property type="entry name" value="Acidic terminal segments, variant surface antigen of PfEMP1"/>
    <property type="match status" value="2"/>
</dbReference>
<dbReference type="Pfam" id="PF05424">
    <property type="entry name" value="Duffy_binding"/>
    <property type="match status" value="1"/>
</dbReference>
<feature type="compositionally biased region" description="Basic and acidic residues" evidence="1">
    <location>
        <begin position="833"/>
        <end position="844"/>
    </location>
</feature>
<feature type="region of interest" description="Disordered" evidence="1">
    <location>
        <begin position="1366"/>
        <end position="1385"/>
    </location>
</feature>
<dbReference type="InterPro" id="IPR042202">
    <property type="entry name" value="Duffy-ag-bd_sf"/>
</dbReference>
<feature type="compositionally biased region" description="Basic and acidic residues" evidence="1">
    <location>
        <begin position="952"/>
        <end position="966"/>
    </location>
</feature>
<feature type="domain" description="Plasmodium falciparum erythrocyte membrane protein 1 acidic terminal segment" evidence="4">
    <location>
        <begin position="1265"/>
        <end position="1501"/>
    </location>
</feature>
<evidence type="ECO:0000256" key="1">
    <source>
        <dbReference type="SAM" id="MobiDB-lite"/>
    </source>
</evidence>
<feature type="domain" description="Duffy-binding-like" evidence="7">
    <location>
        <begin position="348"/>
        <end position="503"/>
    </location>
</feature>
<feature type="region of interest" description="Disordered" evidence="1">
    <location>
        <begin position="1136"/>
        <end position="1163"/>
    </location>
</feature>
<reference evidence="9" key="2">
    <citation type="submission" date="2015-07" db="EMBL/GenBank/DDBJ databases">
        <title>The genome sequence of Plasmodium falciparum RAJ116.</title>
        <authorList>
            <consortium name="The Broad Institute Genome Sequencing Platform"/>
            <person name="Volkman S.K."/>
            <person name="Neafsey D.E."/>
            <person name="Dash A.P."/>
            <person name="Chitnis C.E."/>
            <person name="Hartl D.L."/>
            <person name="Young S.K."/>
            <person name="Kodira C.D."/>
            <person name="Zeng Q."/>
            <person name="Koehrsen M."/>
            <person name="Godfrey P."/>
            <person name="Alvarado L."/>
            <person name="Berlin A."/>
            <person name="Borenstein D."/>
            <person name="Chen Z."/>
            <person name="Engels R."/>
            <person name="Freedman E."/>
            <person name="Gellesch M."/>
            <person name="Goldberg J."/>
            <person name="Griggs A."/>
            <person name="Gujja S."/>
            <person name="Heiman D."/>
            <person name="Hepburn T."/>
            <person name="Howarth C."/>
            <person name="Jen D."/>
            <person name="Larson L."/>
            <person name="Lewis B."/>
            <person name="Mehta T."/>
            <person name="Park D."/>
            <person name="Pearson M."/>
            <person name="Roberts A."/>
            <person name="Saif S."/>
            <person name="Shea T."/>
            <person name="Shenoy N."/>
            <person name="Sisk P."/>
            <person name="Stolte C."/>
            <person name="Sykes S."/>
            <person name="Walk T."/>
            <person name="White J."/>
            <person name="Yandava C."/>
            <person name="Wirth D.F."/>
            <person name="Nusbaum C."/>
            <person name="Birren B."/>
        </authorList>
    </citation>
    <scope>NUCLEOTIDE SEQUENCE [LARGE SCALE GENOMIC DNA]</scope>
    <source>
        <strain evidence="9">RAJ116</strain>
    </source>
</reference>
<evidence type="ECO:0000259" key="5">
    <source>
        <dbReference type="Pfam" id="PF15447"/>
    </source>
</evidence>
<protein>
    <submittedName>
        <fullName evidence="8">Erythrocyte membrane protein 1</fullName>
    </submittedName>
</protein>
<evidence type="ECO:0000313" key="8">
    <source>
        <dbReference type="EMBL" id="KNC35208.1"/>
    </source>
</evidence>
<evidence type="ECO:0000259" key="3">
    <source>
        <dbReference type="Pfam" id="PF05424"/>
    </source>
</evidence>
<sequence>MGPHGDSRGGGEDKYKNAPDAKYLLDLIGEEVHEEIVGKKTDGTAKKYIEELKGSVSFASILGEESNYTTDPCELIKNEGQKLINGSVASGVTARGDPCGSAGEKRFSKERVAEYDEKKIKDNKGKGGRNEGECAPYRRLSLCNKNFQNMNSKDSSKAKNDLLVDVCLAAHYEGESIKTHYEQYDATYPGSGSTTCTELARSFADIGDIVRGRDLYSGNSKENKQRDDLEKNLKKYFQQIHKEVTSSGNNKEALKARYGSDKDPNYYQLREDWWTANRSTIWEAITCNAQGNTYFRTTCSDERGGAQANDKCRCPKTSGANAGKGSDNVNIVPTYFDYVPQYLRWFEEWAEDFCRKKKKKVENLQKQCRGQFDNEPRYCSRNGYDCEKTKRAIGKLRYGKQCISCLYACNPYVEWIDNQRKQFDKQKNKYDEEITRGGSRSVGRKKRAARSNNNYEGYEKKFYEKLKESDYGKVDKFLEKLSKENVCTQITDEKEGRISFENVNSRGGDGGAASGGTSDTSGTNDKNEGTFYRSEYCQPCPHCGVKKKNGNEWEKKNNENCKNIKLYKPIDDKGGTPITILKSGDEATEIEKKLKEFCQAQNGTGDSNSDPSLYDPWQCYQFDQLEKDQNPEGVEDDDDGNYDGLVKTGGGLCILKKEKKEQEKERSDSKSQKEPDEIQKTFYDFFYYWVAHMLKDSIHWRTKKIKKCLENGNKKCGKKICNGDCDCFLKWVKQKETEWKNIKIHFGKQSDMETETKSDAGVTLAAVLKLEFYKEKSEENSKNSLDEEEAEELKQLSKIIESEDKNQVEDAGAATGTGKKTLMDKLIEHEAQEAEKCKKCDKPPGPESAGRSLPSPPADSDVTSHVDSEEHDEDADEVEEEETAEAEEDGGGETIQQEEGSGPPTQDTEQGPKEEVAPPPPAPAGPTGADSTPLPGPEGGDGVSPPQEIQTDSEKTPEDTDTKDPGQQEQTGPKNKPLSPPARSDEKSPPKPKPPPQVDENPFNNPHVKTALMTSTLAWSVGIGFAAFTYFYLKKKPKSPVDLLRVIDIPKGDYDIPTLKSKNRYIPYKSAQYKGKTYIYMEGDTSGDEDKYAFMSDTTDVTSSESEYEEMDINDIYVPGSPKYKTLIEVVLEPSGKTQSGNNIPSGDINSGDHIPSDNTPTPSPINDDEWNQLKHDFISNMLQNIQPNDYRSGNIPLNTHPTMSRHNIDQKPFIMSIHDRNLYIGQEYSYDMSTNSGENNLYSGENNVYSGIDPTSDNRDPYSDKNDPISDNHHPYSGIDLINDVLNGDYDIYDEILKRKENELFGTNHPKHTNTHNVTKSSNSDPILNQINLFHKWLDRHRNMCEEWDKNKVELLDKLKEEWNKENNNNGDKTYNSDNKPSHNHVLNTDVSIQIDMDNPKPKNEFTNMDTNPDKSTMDTILDDLEKYNEPYYYDFYKDDIIYHDVDVEKSSMDDIYVDHNNVTSNNMDVPTKMHIEMNIVNNKNEIFEEEYPISDIWNI</sequence>
<dbReference type="FunFam" id="1.10.1900.40:FF:000001">
    <property type="entry name" value="Erythrocyte membrane protein 1"/>
    <property type="match status" value="1"/>
</dbReference>
<dbReference type="InterPro" id="IPR004258">
    <property type="entry name" value="DBL"/>
</dbReference>
<feature type="compositionally biased region" description="Polar residues" evidence="1">
    <location>
        <begin position="895"/>
        <end position="909"/>
    </location>
</feature>
<dbReference type="InterPro" id="IPR044932">
    <property type="entry name" value="PfEMP1_ATS_sf"/>
</dbReference>
<feature type="region of interest" description="Disordered" evidence="1">
    <location>
        <begin position="833"/>
        <end position="1007"/>
    </location>
</feature>
<proteinExistence type="predicted"/>
<feature type="compositionally biased region" description="Polar residues" evidence="1">
    <location>
        <begin position="1136"/>
        <end position="1149"/>
    </location>
</feature>
<evidence type="ECO:0000259" key="2">
    <source>
        <dbReference type="Pfam" id="PF03011"/>
    </source>
</evidence>
<evidence type="ECO:0000259" key="4">
    <source>
        <dbReference type="Pfam" id="PF15445"/>
    </source>
</evidence>
<evidence type="ECO:0000259" key="7">
    <source>
        <dbReference type="Pfam" id="PF22672"/>
    </source>
</evidence>
<dbReference type="Pfam" id="PF15447">
    <property type="entry name" value="NTS"/>
    <property type="match status" value="1"/>
</dbReference>
<gene>
    <name evidence="8" type="ORF">PFLG_00201</name>
</gene>
<evidence type="ECO:0000313" key="9">
    <source>
        <dbReference type="Proteomes" id="UP000054566"/>
    </source>
</evidence>
<feature type="compositionally biased region" description="Acidic residues" evidence="1">
    <location>
        <begin position="869"/>
        <end position="891"/>
    </location>
</feature>
<feature type="domain" description="Plasmodium falciparum erythrocyte membrane protein 1 acidic terminal segment" evidence="4">
    <location>
        <begin position="1016"/>
        <end position="1257"/>
    </location>
</feature>
<dbReference type="GO" id="GO:0016020">
    <property type="term" value="C:membrane"/>
    <property type="evidence" value="ECO:0007669"/>
    <property type="project" value="InterPro"/>
</dbReference>
<accession>A0A0L0CSB2</accession>
<reference evidence="9" key="1">
    <citation type="submission" date="2015-07" db="EMBL/GenBank/DDBJ databases">
        <title>Annotation of Plasmodium falciparum RAJ116.</title>
        <authorList>
            <consortium name="The Broad Institute Genome Sequencing Platform"/>
            <person name="Volkman S.K."/>
            <person name="Neafsey D.E."/>
            <person name="Dash A.P."/>
            <person name="Chitnis C.E."/>
            <person name="Hartl D.L."/>
            <person name="Young S.K."/>
            <person name="Zeng Q."/>
            <person name="Koehrsen M."/>
            <person name="Alvarado L."/>
            <person name="Berlin A."/>
            <person name="Borenstein D."/>
            <person name="Chapman S.B."/>
            <person name="Chen Z."/>
            <person name="Engels R."/>
            <person name="Freedman E."/>
            <person name="Gellesch M."/>
            <person name="Goldberg J."/>
            <person name="Griggs A."/>
            <person name="Gujja S."/>
            <person name="Heilman E.R."/>
            <person name="Heiman D.I."/>
            <person name="Howarth C."/>
            <person name="Jen D."/>
            <person name="Larson L."/>
            <person name="Mehta T."/>
            <person name="Neiman D."/>
            <person name="Park D."/>
            <person name="Pearson M."/>
            <person name="Roberts A."/>
            <person name="Saif S."/>
            <person name="Shea T."/>
            <person name="Shenoy N."/>
            <person name="Sisk P."/>
            <person name="Stolte C."/>
            <person name="Sykes S."/>
            <person name="Walk T."/>
            <person name="White J."/>
            <person name="Yandava C."/>
            <person name="Haas B."/>
            <person name="Henn M.R."/>
            <person name="Nusbaum C."/>
            <person name="Birren B."/>
        </authorList>
    </citation>
    <scope>NUCLEOTIDE SEQUENCE [LARGE SCALE GENOMIC DNA]</scope>
    <source>
        <strain evidence="9">RAJ116</strain>
    </source>
</reference>
<feature type="region of interest" description="Disordered" evidence="1">
    <location>
        <begin position="1246"/>
        <end position="1273"/>
    </location>
</feature>
<feature type="domain" description="Duffy-binding-like" evidence="2">
    <location>
        <begin position="685"/>
        <end position="842"/>
    </location>
</feature>
<dbReference type="GO" id="GO:0046789">
    <property type="term" value="F:host cell surface receptor binding"/>
    <property type="evidence" value="ECO:0007669"/>
    <property type="project" value="InterPro"/>
</dbReference>
<feature type="compositionally biased region" description="Polar residues" evidence="1">
    <location>
        <begin position="1372"/>
        <end position="1385"/>
    </location>
</feature>
<dbReference type="Gene3D" id="1.20.1310.20">
    <property type="entry name" value="Duffy-antigen binding domain"/>
    <property type="match status" value="1"/>
</dbReference>